<reference evidence="3" key="1">
    <citation type="submission" date="2018-04" db="EMBL/GenBank/DDBJ databases">
        <title>WGS assembly of Panicum hallii.</title>
        <authorList>
            <person name="Lovell J."/>
            <person name="Jenkins J."/>
            <person name="Lowry D."/>
            <person name="Mamidi S."/>
            <person name="Sreedasyam A."/>
            <person name="Weng X."/>
            <person name="Barry K."/>
            <person name="Bonette J."/>
            <person name="Campitelli B."/>
            <person name="Daum C."/>
            <person name="Gordon S."/>
            <person name="Gould B."/>
            <person name="Lipzen A."/>
            <person name="Macqueen A."/>
            <person name="Palacio-Mejia J."/>
            <person name="Plott C."/>
            <person name="Shakirov E."/>
            <person name="Shu S."/>
            <person name="Yoshinaga Y."/>
            <person name="Zane M."/>
            <person name="Rokhsar D."/>
            <person name="Grimwood J."/>
            <person name="Schmutz J."/>
            <person name="Juenger T."/>
        </authorList>
    </citation>
    <scope>NUCLEOTIDE SEQUENCE [LARGE SCALE GENOMIC DNA]</scope>
    <source>
        <strain evidence="3">FIL2</strain>
    </source>
</reference>
<gene>
    <name evidence="3" type="ORF">PAHAL_2G209100</name>
</gene>
<feature type="region of interest" description="Disordered" evidence="1">
    <location>
        <begin position="68"/>
        <end position="92"/>
    </location>
</feature>
<dbReference type="EMBL" id="CM008047">
    <property type="protein sequence ID" value="PAN11685.1"/>
    <property type="molecule type" value="Genomic_DNA"/>
</dbReference>
<name>A0A2S3GYR5_9POAL</name>
<dbReference type="Proteomes" id="UP000243499">
    <property type="component" value="Chromosome 2"/>
</dbReference>
<evidence type="ECO:0000256" key="1">
    <source>
        <dbReference type="SAM" id="MobiDB-lite"/>
    </source>
</evidence>
<evidence type="ECO:0000313" key="3">
    <source>
        <dbReference type="EMBL" id="PAN11685.1"/>
    </source>
</evidence>
<protein>
    <submittedName>
        <fullName evidence="3">Uncharacterized protein</fullName>
    </submittedName>
</protein>
<organism evidence="3">
    <name type="scientific">Panicum hallii</name>
    <dbReference type="NCBI Taxonomy" id="206008"/>
    <lineage>
        <taxon>Eukaryota</taxon>
        <taxon>Viridiplantae</taxon>
        <taxon>Streptophyta</taxon>
        <taxon>Embryophyta</taxon>
        <taxon>Tracheophyta</taxon>
        <taxon>Spermatophyta</taxon>
        <taxon>Magnoliopsida</taxon>
        <taxon>Liliopsida</taxon>
        <taxon>Poales</taxon>
        <taxon>Poaceae</taxon>
        <taxon>PACMAD clade</taxon>
        <taxon>Panicoideae</taxon>
        <taxon>Panicodae</taxon>
        <taxon>Paniceae</taxon>
        <taxon>Panicinae</taxon>
        <taxon>Panicum</taxon>
        <taxon>Panicum sect. Panicum</taxon>
    </lineage>
</organism>
<feature type="chain" id="PRO_5015726631" evidence="2">
    <location>
        <begin position="24"/>
        <end position="92"/>
    </location>
</feature>
<dbReference type="AlphaFoldDB" id="A0A2S3GYR5"/>
<dbReference type="Gramene" id="PAN11685">
    <property type="protein sequence ID" value="PAN11685"/>
    <property type="gene ID" value="PAHAL_2G209100"/>
</dbReference>
<feature type="signal peptide" evidence="2">
    <location>
        <begin position="1"/>
        <end position="23"/>
    </location>
</feature>
<proteinExistence type="predicted"/>
<sequence>MSTSRAVLVICMFLLASSTHLQAARVFARNDHRVHDKKGSVVSTSSATDSATPCLHDAQVSALAPPANEPADIASDGHGRVLWSTPSDGVGH</sequence>
<keyword evidence="2" id="KW-0732">Signal</keyword>
<accession>A0A2S3GYR5</accession>
<evidence type="ECO:0000256" key="2">
    <source>
        <dbReference type="SAM" id="SignalP"/>
    </source>
</evidence>